<feature type="compositionally biased region" description="Basic and acidic residues" evidence="1">
    <location>
        <begin position="115"/>
        <end position="132"/>
    </location>
</feature>
<keyword evidence="3" id="KW-1185">Reference proteome</keyword>
<evidence type="ECO:0000313" key="2">
    <source>
        <dbReference type="EMBL" id="KYG32431.1"/>
    </source>
</evidence>
<organism evidence="2 3">
    <name type="scientific">Alkalihalobacillus trypoxylicola</name>
    <dbReference type="NCBI Taxonomy" id="519424"/>
    <lineage>
        <taxon>Bacteria</taxon>
        <taxon>Bacillati</taxon>
        <taxon>Bacillota</taxon>
        <taxon>Bacilli</taxon>
        <taxon>Bacillales</taxon>
        <taxon>Bacillaceae</taxon>
        <taxon>Alkalihalobacillus</taxon>
    </lineage>
</organism>
<accession>A0A162EF79</accession>
<comment type="caution">
    <text evidence="2">The sequence shown here is derived from an EMBL/GenBank/DDBJ whole genome shotgun (WGS) entry which is preliminary data.</text>
</comment>
<dbReference type="Proteomes" id="UP000075806">
    <property type="component" value="Unassembled WGS sequence"/>
</dbReference>
<dbReference type="AlphaFoldDB" id="A0A162EF79"/>
<feature type="compositionally biased region" description="Low complexity" evidence="1">
    <location>
        <begin position="103"/>
        <end position="112"/>
    </location>
</feature>
<feature type="region of interest" description="Disordered" evidence="1">
    <location>
        <begin position="100"/>
        <end position="168"/>
    </location>
</feature>
<evidence type="ECO:0000313" key="3">
    <source>
        <dbReference type="Proteomes" id="UP000075806"/>
    </source>
</evidence>
<gene>
    <name evidence="2" type="ORF">AZF04_06640</name>
</gene>
<dbReference type="OrthoDB" id="2942264at2"/>
<dbReference type="RefSeq" id="WP_061948688.1">
    <property type="nucleotide sequence ID" value="NZ_LTAO01000012.1"/>
</dbReference>
<protein>
    <submittedName>
        <fullName evidence="2">Uncharacterized protein</fullName>
    </submittedName>
</protein>
<sequence>MTNQVSKVSSKLTPTQLQQRVIHLQSELNKYKALVEQYQNNYHYNLIDTLQEQVNQQAETITLLEENLKKEKKSYQTISEEFSTYKHRYDKKLHSLEKDHQNLQKQLEQSQQKHSKTDSEPAEKELEEKKEVFPYLQSNEQLNQPDELNDEDEKRNDHWFYKNFTPKK</sequence>
<feature type="compositionally biased region" description="Polar residues" evidence="1">
    <location>
        <begin position="136"/>
        <end position="146"/>
    </location>
</feature>
<evidence type="ECO:0000256" key="1">
    <source>
        <dbReference type="SAM" id="MobiDB-lite"/>
    </source>
</evidence>
<name>A0A162EF79_9BACI</name>
<proteinExistence type="predicted"/>
<reference evidence="2" key="1">
    <citation type="submission" date="2016-02" db="EMBL/GenBank/DDBJ databases">
        <title>Genome sequence of Bacillus trypoxylicola KCTC 13244(T).</title>
        <authorList>
            <person name="Jeong H."/>
            <person name="Park S.-H."/>
            <person name="Choi S.-K."/>
        </authorList>
    </citation>
    <scope>NUCLEOTIDE SEQUENCE [LARGE SCALE GENOMIC DNA]</scope>
    <source>
        <strain evidence="2">KCTC 13244</strain>
    </source>
</reference>
<dbReference type="EMBL" id="LTAO01000012">
    <property type="protein sequence ID" value="KYG32431.1"/>
    <property type="molecule type" value="Genomic_DNA"/>
</dbReference>